<protein>
    <submittedName>
        <fullName evidence="2">Helix-turn-helix transcriptional regulator</fullName>
    </submittedName>
</protein>
<proteinExistence type="predicted"/>
<comment type="caution">
    <text evidence="2">The sequence shown here is derived from an EMBL/GenBank/DDBJ whole genome shotgun (WGS) entry which is preliminary data.</text>
</comment>
<dbReference type="SUPFAM" id="SSF47413">
    <property type="entry name" value="lambda repressor-like DNA-binding domains"/>
    <property type="match status" value="1"/>
</dbReference>
<keyword evidence="3" id="KW-1185">Reference proteome</keyword>
<feature type="domain" description="HTH cro/C1-type" evidence="1">
    <location>
        <begin position="57"/>
        <end position="111"/>
    </location>
</feature>
<evidence type="ECO:0000313" key="2">
    <source>
        <dbReference type="EMBL" id="MBM9478113.1"/>
    </source>
</evidence>
<dbReference type="InterPro" id="IPR001387">
    <property type="entry name" value="Cro/C1-type_HTH"/>
</dbReference>
<dbReference type="RefSeq" id="WP_205258235.1">
    <property type="nucleotide sequence ID" value="NZ_BAAAPV010000002.1"/>
</dbReference>
<dbReference type="GO" id="GO:0003677">
    <property type="term" value="F:DNA binding"/>
    <property type="evidence" value="ECO:0007669"/>
    <property type="project" value="InterPro"/>
</dbReference>
<dbReference type="SMART" id="SM00530">
    <property type="entry name" value="HTH_XRE"/>
    <property type="match status" value="1"/>
</dbReference>
<dbReference type="Gene3D" id="1.10.260.40">
    <property type="entry name" value="lambda repressor-like DNA-binding domains"/>
    <property type="match status" value="1"/>
</dbReference>
<organism evidence="2 3">
    <name type="scientific">Nakamurella flavida</name>
    <dbReference type="NCBI Taxonomy" id="363630"/>
    <lineage>
        <taxon>Bacteria</taxon>
        <taxon>Bacillati</taxon>
        <taxon>Actinomycetota</taxon>
        <taxon>Actinomycetes</taxon>
        <taxon>Nakamurellales</taxon>
        <taxon>Nakamurellaceae</taxon>
        <taxon>Nakamurella</taxon>
    </lineage>
</organism>
<name>A0A938YNR6_9ACTN</name>
<dbReference type="CDD" id="cd00093">
    <property type="entry name" value="HTH_XRE"/>
    <property type="match status" value="1"/>
</dbReference>
<dbReference type="EMBL" id="JAERWL010000015">
    <property type="protein sequence ID" value="MBM9478113.1"/>
    <property type="molecule type" value="Genomic_DNA"/>
</dbReference>
<sequence>MVRRARGVLTVEPARALAIAVLDPVPLVAVPAVDSPVVHPAAPAPVVLFRHALGSVLRVERTAQGRTLQQVARAARVSVAFVSEVERGMKQPSSEILAALTTALEVSLSEVVARSADLLRQPSVAGATQLRAA</sequence>
<evidence type="ECO:0000259" key="1">
    <source>
        <dbReference type="PROSITE" id="PS50943"/>
    </source>
</evidence>
<dbReference type="Pfam" id="PF13560">
    <property type="entry name" value="HTH_31"/>
    <property type="match status" value="1"/>
</dbReference>
<accession>A0A938YNR6</accession>
<dbReference type="PROSITE" id="PS50943">
    <property type="entry name" value="HTH_CROC1"/>
    <property type="match status" value="1"/>
</dbReference>
<reference evidence="2" key="1">
    <citation type="submission" date="2021-01" db="EMBL/GenBank/DDBJ databases">
        <title>KCTC 19127 draft genome.</title>
        <authorList>
            <person name="An D."/>
        </authorList>
    </citation>
    <scope>NUCLEOTIDE SEQUENCE</scope>
    <source>
        <strain evidence="2">KCTC 19127</strain>
    </source>
</reference>
<evidence type="ECO:0000313" key="3">
    <source>
        <dbReference type="Proteomes" id="UP000663801"/>
    </source>
</evidence>
<dbReference type="AlphaFoldDB" id="A0A938YNR6"/>
<dbReference type="InterPro" id="IPR010982">
    <property type="entry name" value="Lambda_DNA-bd_dom_sf"/>
</dbReference>
<dbReference type="Proteomes" id="UP000663801">
    <property type="component" value="Unassembled WGS sequence"/>
</dbReference>
<gene>
    <name evidence="2" type="ORF">JL107_16815</name>
</gene>